<gene>
    <name evidence="1" type="ORF">Pyn_32293</name>
</gene>
<keyword evidence="2" id="KW-1185">Reference proteome</keyword>
<dbReference type="EMBL" id="PJQY01003473">
    <property type="protein sequence ID" value="PQM37263.1"/>
    <property type="molecule type" value="Genomic_DNA"/>
</dbReference>
<comment type="caution">
    <text evidence="1">The sequence shown here is derived from an EMBL/GenBank/DDBJ whole genome shotgun (WGS) entry which is preliminary data.</text>
</comment>
<organism evidence="1 2">
    <name type="scientific">Prunus yedoensis var. nudiflora</name>
    <dbReference type="NCBI Taxonomy" id="2094558"/>
    <lineage>
        <taxon>Eukaryota</taxon>
        <taxon>Viridiplantae</taxon>
        <taxon>Streptophyta</taxon>
        <taxon>Embryophyta</taxon>
        <taxon>Tracheophyta</taxon>
        <taxon>Spermatophyta</taxon>
        <taxon>Magnoliopsida</taxon>
        <taxon>eudicotyledons</taxon>
        <taxon>Gunneridae</taxon>
        <taxon>Pentapetalae</taxon>
        <taxon>rosids</taxon>
        <taxon>fabids</taxon>
        <taxon>Rosales</taxon>
        <taxon>Rosaceae</taxon>
        <taxon>Amygdaloideae</taxon>
        <taxon>Amygdaleae</taxon>
        <taxon>Prunus</taxon>
    </lineage>
</organism>
<dbReference type="Proteomes" id="UP000250321">
    <property type="component" value="Unassembled WGS sequence"/>
</dbReference>
<evidence type="ECO:0000313" key="1">
    <source>
        <dbReference type="EMBL" id="PQM37263.1"/>
    </source>
</evidence>
<dbReference type="AlphaFoldDB" id="A0A314UIB1"/>
<accession>A0A314UIB1</accession>
<name>A0A314UIB1_PRUYE</name>
<proteinExistence type="predicted"/>
<protein>
    <submittedName>
        <fullName evidence="1">Uncharacterized protein</fullName>
    </submittedName>
</protein>
<dbReference type="OrthoDB" id="1165441at2759"/>
<sequence>MGDRNISQPCAAAALLTSGEDVQVSALMMASRQHEVLQKILEIEKSLRELCERKEMEKSLAVLFAQQNQLVDLTNSMSEQLRSLQTSRPETTEIPNSTRSVHGFVDFIFFSVRL</sequence>
<reference evidence="1 2" key="1">
    <citation type="submission" date="2018-02" db="EMBL/GenBank/DDBJ databases">
        <title>Draft genome of wild Prunus yedoensis var. nudiflora.</title>
        <authorList>
            <person name="Baek S."/>
            <person name="Kim J.-H."/>
            <person name="Choi K."/>
            <person name="Kim G.-B."/>
            <person name="Cho A."/>
            <person name="Jang H."/>
            <person name="Shin C.-H."/>
            <person name="Yu H.-J."/>
            <person name="Mun J.-H."/>
        </authorList>
    </citation>
    <scope>NUCLEOTIDE SEQUENCE [LARGE SCALE GENOMIC DNA]</scope>
    <source>
        <strain evidence="2">cv. Jeju island</strain>
        <tissue evidence="1">Leaf</tissue>
    </source>
</reference>
<evidence type="ECO:0000313" key="2">
    <source>
        <dbReference type="Proteomes" id="UP000250321"/>
    </source>
</evidence>